<evidence type="ECO:0000256" key="4">
    <source>
        <dbReference type="ARBA" id="ARBA00004555"/>
    </source>
</evidence>
<organism evidence="18 19">
    <name type="scientific">Sphaeramia orbicularis</name>
    <name type="common">orbiculate cardinalfish</name>
    <dbReference type="NCBI Taxonomy" id="375764"/>
    <lineage>
        <taxon>Eukaryota</taxon>
        <taxon>Metazoa</taxon>
        <taxon>Chordata</taxon>
        <taxon>Craniata</taxon>
        <taxon>Vertebrata</taxon>
        <taxon>Euteleostomi</taxon>
        <taxon>Actinopterygii</taxon>
        <taxon>Neopterygii</taxon>
        <taxon>Teleostei</taxon>
        <taxon>Neoteleostei</taxon>
        <taxon>Acanthomorphata</taxon>
        <taxon>Gobiaria</taxon>
        <taxon>Kurtiformes</taxon>
        <taxon>Apogonoidei</taxon>
        <taxon>Apogonidae</taxon>
        <taxon>Apogoninae</taxon>
        <taxon>Sphaeramia</taxon>
    </lineage>
</organism>
<proteinExistence type="inferred from homology"/>
<evidence type="ECO:0000259" key="17">
    <source>
        <dbReference type="PROSITE" id="PS51720"/>
    </source>
</evidence>
<dbReference type="SUPFAM" id="SSF52540">
    <property type="entry name" value="P-loop containing nucleoside triphosphate hydrolases"/>
    <property type="match status" value="2"/>
</dbReference>
<evidence type="ECO:0000256" key="13">
    <source>
        <dbReference type="ARBA" id="ARBA00056809"/>
    </source>
</evidence>
<evidence type="ECO:0000313" key="19">
    <source>
        <dbReference type="Proteomes" id="UP000472271"/>
    </source>
</evidence>
<keyword evidence="12" id="KW-0342">GTP-binding</keyword>
<reference evidence="18" key="1">
    <citation type="submission" date="2019-06" db="EMBL/GenBank/DDBJ databases">
        <authorList>
            <consortium name="Wellcome Sanger Institute Data Sharing"/>
        </authorList>
    </citation>
    <scope>NUCLEOTIDE SEQUENCE [LARGE SCALE GENOMIC DNA]</scope>
</reference>
<dbReference type="OrthoDB" id="8954335at2759"/>
<feature type="domain" description="AIG1-type G" evidence="17">
    <location>
        <begin position="210"/>
        <end position="413"/>
    </location>
</feature>
<dbReference type="PANTHER" id="PTHR10903:SF112">
    <property type="entry name" value="SI:CH211-113E8.5"/>
    <property type="match status" value="1"/>
</dbReference>
<evidence type="ECO:0000256" key="1">
    <source>
        <dbReference type="ARBA" id="ARBA00004173"/>
    </source>
</evidence>
<dbReference type="GO" id="GO:0005829">
    <property type="term" value="C:cytosol"/>
    <property type="evidence" value="ECO:0007669"/>
    <property type="project" value="UniProtKB-SubCell"/>
</dbReference>
<evidence type="ECO:0000256" key="15">
    <source>
        <dbReference type="ARBA" id="ARBA00077278"/>
    </source>
</evidence>
<evidence type="ECO:0000256" key="7">
    <source>
        <dbReference type="ARBA" id="ARBA00022737"/>
    </source>
</evidence>
<comment type="function">
    <text evidence="13">Exerts an anti-apoptotic effect in the immune system and is involved in responses to infections.</text>
</comment>
<evidence type="ECO:0000256" key="11">
    <source>
        <dbReference type="ARBA" id="ARBA00023128"/>
    </source>
</evidence>
<keyword evidence="19" id="KW-1185">Reference proteome</keyword>
<dbReference type="InterPro" id="IPR006703">
    <property type="entry name" value="G_AIG1"/>
</dbReference>
<dbReference type="PROSITE" id="PS51720">
    <property type="entry name" value="G_AIG1"/>
    <property type="match status" value="2"/>
</dbReference>
<dbReference type="FunFam" id="3.40.50.300:FF:000536">
    <property type="entry name" value="GTPase IMAP family member 8"/>
    <property type="match status" value="1"/>
</dbReference>
<feature type="domain" description="AIG1-type G" evidence="17">
    <location>
        <begin position="2"/>
        <end position="209"/>
    </location>
</feature>
<dbReference type="InterPro" id="IPR045058">
    <property type="entry name" value="GIMA/IAN/Toc"/>
</dbReference>
<evidence type="ECO:0000256" key="2">
    <source>
        <dbReference type="ARBA" id="ARBA00004240"/>
    </source>
</evidence>
<keyword evidence="7" id="KW-0677">Repeat</keyword>
<dbReference type="RefSeq" id="XP_030010117.1">
    <property type="nucleotide sequence ID" value="XM_030154257.1"/>
</dbReference>
<dbReference type="RefSeq" id="XP_030010116.1">
    <property type="nucleotide sequence ID" value="XM_030154256.1"/>
</dbReference>
<evidence type="ECO:0000256" key="3">
    <source>
        <dbReference type="ARBA" id="ARBA00004514"/>
    </source>
</evidence>
<dbReference type="GO" id="GO:0005794">
    <property type="term" value="C:Golgi apparatus"/>
    <property type="evidence" value="ECO:0007669"/>
    <property type="project" value="UniProtKB-SubCell"/>
</dbReference>
<keyword evidence="9" id="KW-0256">Endoplasmic reticulum</keyword>
<keyword evidence="6" id="KW-0963">Cytoplasm</keyword>
<protein>
    <recommendedName>
        <fullName evidence="14">GTPase IMAP family member 8</fullName>
    </recommendedName>
    <alternativeName>
        <fullName evidence="15">Immune-associated nucleotide-binding protein 9</fullName>
    </alternativeName>
</protein>
<dbReference type="AlphaFoldDB" id="A0A673BUI6"/>
<evidence type="ECO:0000313" key="18">
    <source>
        <dbReference type="Ensembl" id="ENSSORP00005044267.1"/>
    </source>
</evidence>
<dbReference type="Ensembl" id="ENSSORT00005045388.1">
    <property type="protein sequence ID" value="ENSSORP00005044267.1"/>
    <property type="gene ID" value="ENSSORG00005020410.1"/>
</dbReference>
<dbReference type="GeneID" id="115433058"/>
<keyword evidence="8" id="KW-0547">Nucleotide-binding</keyword>
<dbReference type="GO" id="GO:0005783">
    <property type="term" value="C:endoplasmic reticulum"/>
    <property type="evidence" value="ECO:0007669"/>
    <property type="project" value="UniProtKB-SubCell"/>
</dbReference>
<comment type="similarity">
    <text evidence="5">Belongs to the TRAFAC class TrmE-Era-EngA-EngB-Septin-like GTPase superfamily. AIG1/Toc34/Toc159-like paraseptin GTPase family. IAN subfamily.</text>
</comment>
<evidence type="ECO:0000256" key="12">
    <source>
        <dbReference type="ARBA" id="ARBA00023134"/>
    </source>
</evidence>
<dbReference type="PANTHER" id="PTHR10903">
    <property type="entry name" value="GTPASE, IMAP FAMILY MEMBER-RELATED"/>
    <property type="match status" value="1"/>
</dbReference>
<reference evidence="18" key="2">
    <citation type="submission" date="2025-08" db="UniProtKB">
        <authorList>
            <consortium name="Ensembl"/>
        </authorList>
    </citation>
    <scope>IDENTIFICATION</scope>
</reference>
<keyword evidence="10" id="KW-0333">Golgi apparatus</keyword>
<evidence type="ECO:0000256" key="6">
    <source>
        <dbReference type="ARBA" id="ARBA00022490"/>
    </source>
</evidence>
<dbReference type="GO" id="GO:0005739">
    <property type="term" value="C:mitochondrion"/>
    <property type="evidence" value="ECO:0007669"/>
    <property type="project" value="UniProtKB-SubCell"/>
</dbReference>
<gene>
    <name evidence="18" type="primary">LOC115433058</name>
</gene>
<dbReference type="Gene3D" id="3.40.50.300">
    <property type="entry name" value="P-loop containing nucleotide triphosphate hydrolases"/>
    <property type="match status" value="2"/>
</dbReference>
<dbReference type="Pfam" id="PF04548">
    <property type="entry name" value="AIG1"/>
    <property type="match status" value="2"/>
</dbReference>
<feature type="compositionally biased region" description="Polar residues" evidence="16">
    <location>
        <begin position="455"/>
        <end position="465"/>
    </location>
</feature>
<dbReference type="InParanoid" id="A0A673BUI6"/>
<evidence type="ECO:0000256" key="9">
    <source>
        <dbReference type="ARBA" id="ARBA00022824"/>
    </source>
</evidence>
<evidence type="ECO:0000256" key="5">
    <source>
        <dbReference type="ARBA" id="ARBA00008535"/>
    </source>
</evidence>
<comment type="subcellular location">
    <subcellularLocation>
        <location evidence="3">Cytoplasm</location>
        <location evidence="3">Cytosol</location>
    </subcellularLocation>
    <subcellularLocation>
        <location evidence="2">Endoplasmic reticulum</location>
    </subcellularLocation>
    <subcellularLocation>
        <location evidence="4">Golgi apparatus</location>
    </subcellularLocation>
    <subcellularLocation>
        <location evidence="1">Mitochondrion</location>
    </subcellularLocation>
</comment>
<evidence type="ECO:0000256" key="10">
    <source>
        <dbReference type="ARBA" id="ARBA00023034"/>
    </source>
</evidence>
<dbReference type="Proteomes" id="UP000472271">
    <property type="component" value="Chromosome 14"/>
</dbReference>
<accession>A0A673BUI6</accession>
<dbReference type="InterPro" id="IPR027417">
    <property type="entry name" value="P-loop_NTPase"/>
</dbReference>
<keyword evidence="11" id="KW-0496">Mitochondrion</keyword>
<sequence>MESETTFILLGNSGAGKSASGNTILGRTAFESKQSFSSVTTEISEQAGAVLGKQISVIDTPGILGPDGEEEDSCAEEDFFMGEDSRVEVKIKNHCDELLREGRSCVFLIVVKIARFTREQKDAVEAALRVIGKEQVKNSYLLFTGEDKLDNKTLEEFMNENPKGSLRKLVSMFGERYHVFNNKSGGQKQVKELLKKSGLLRSVSAQSARLEERRIVLLGLPGVGKSSSGNTILGLQSQSDCFKSGCDFTSVTKETDSKSAEVEGRRVTVVDTPGITGEGWAPKKLFEEIMKSIKASDPGPHAFIFVVKLDRISKADEKLFELLPKLFDRDAPKYSMVLFTHVDKLEGGNILAKIRDSSAVLTLLRKCRNRYCEFNNRQPRNKQQVRHLLDKINQMVTANGGGHYTSDLFNNVHTLPVSLSIKWHDVRDSFEKILNDIVKWLNSSSSTNANSNQSMALTSYNPLKP</sequence>
<dbReference type="GO" id="GO:0005525">
    <property type="term" value="F:GTP binding"/>
    <property type="evidence" value="ECO:0007669"/>
    <property type="project" value="UniProtKB-KW"/>
</dbReference>
<reference evidence="18" key="3">
    <citation type="submission" date="2025-09" db="UniProtKB">
        <authorList>
            <consortium name="Ensembl"/>
        </authorList>
    </citation>
    <scope>IDENTIFICATION</scope>
</reference>
<evidence type="ECO:0000256" key="14">
    <source>
        <dbReference type="ARBA" id="ARBA00073539"/>
    </source>
</evidence>
<name>A0A673BUI6_9TELE</name>
<evidence type="ECO:0000256" key="8">
    <source>
        <dbReference type="ARBA" id="ARBA00022741"/>
    </source>
</evidence>
<dbReference type="RefSeq" id="XP_030010118.1">
    <property type="nucleotide sequence ID" value="XM_030154258.1"/>
</dbReference>
<evidence type="ECO:0000256" key="16">
    <source>
        <dbReference type="SAM" id="MobiDB-lite"/>
    </source>
</evidence>
<feature type="region of interest" description="Disordered" evidence="16">
    <location>
        <begin position="446"/>
        <end position="465"/>
    </location>
</feature>